<keyword evidence="4" id="KW-1185">Reference proteome</keyword>
<reference evidence="3" key="1">
    <citation type="submission" date="2023-08" db="EMBL/GenBank/DDBJ databases">
        <title>A de novo genome assembly of Solanum verrucosum Schlechtendal, a Mexican diploid species geographically isolated from the other diploid A-genome species in potato relatives.</title>
        <authorList>
            <person name="Hosaka K."/>
        </authorList>
    </citation>
    <scope>NUCLEOTIDE SEQUENCE</scope>
    <source>
        <tissue evidence="3">Young leaves</tissue>
    </source>
</reference>
<comment type="similarity">
    <text evidence="1">Belongs to the UDP-glycosyltransferase family.</text>
</comment>
<dbReference type="Pfam" id="PF00201">
    <property type="entry name" value="UDPGT"/>
    <property type="match status" value="1"/>
</dbReference>
<sequence>MVTEWVDQREILSHGSVEGFLSHCDWNSVVESICAKVPILAWPMMADQHLNARMVVEEIKIGLRVETVREKDEAAPTTTWDWFR</sequence>
<keyword evidence="2" id="KW-0808">Transferase</keyword>
<dbReference type="PANTHER" id="PTHR48047">
    <property type="entry name" value="GLYCOSYLTRANSFERASE"/>
    <property type="match status" value="1"/>
</dbReference>
<accession>A0AAF0Q5F6</accession>
<name>A0AAF0Q5F6_SOLVR</name>
<dbReference type="GO" id="GO:0035251">
    <property type="term" value="F:UDP-glucosyltransferase activity"/>
    <property type="evidence" value="ECO:0007669"/>
    <property type="project" value="TreeGrafter"/>
</dbReference>
<dbReference type="InterPro" id="IPR002213">
    <property type="entry name" value="UDP_glucos_trans"/>
</dbReference>
<gene>
    <name evidence="3" type="ORF">MTR67_008550</name>
</gene>
<evidence type="ECO:0000256" key="2">
    <source>
        <dbReference type="ARBA" id="ARBA00022679"/>
    </source>
</evidence>
<dbReference type="Proteomes" id="UP001234989">
    <property type="component" value="Chromosome 2"/>
</dbReference>
<dbReference type="Gene3D" id="3.40.50.2000">
    <property type="entry name" value="Glycogen Phosphorylase B"/>
    <property type="match status" value="1"/>
</dbReference>
<protein>
    <submittedName>
        <fullName evidence="3">Uncharacterized protein</fullName>
    </submittedName>
</protein>
<proteinExistence type="inferred from homology"/>
<evidence type="ECO:0000256" key="1">
    <source>
        <dbReference type="ARBA" id="ARBA00009995"/>
    </source>
</evidence>
<dbReference type="EMBL" id="CP133613">
    <property type="protein sequence ID" value="WMV15165.1"/>
    <property type="molecule type" value="Genomic_DNA"/>
</dbReference>
<dbReference type="AlphaFoldDB" id="A0AAF0Q5F6"/>
<dbReference type="PANTHER" id="PTHR48047:SF51">
    <property type="entry name" value="GLYCOSYLTRANSFERASE"/>
    <property type="match status" value="1"/>
</dbReference>
<organism evidence="3 4">
    <name type="scientific">Solanum verrucosum</name>
    <dbReference type="NCBI Taxonomy" id="315347"/>
    <lineage>
        <taxon>Eukaryota</taxon>
        <taxon>Viridiplantae</taxon>
        <taxon>Streptophyta</taxon>
        <taxon>Embryophyta</taxon>
        <taxon>Tracheophyta</taxon>
        <taxon>Spermatophyta</taxon>
        <taxon>Magnoliopsida</taxon>
        <taxon>eudicotyledons</taxon>
        <taxon>Gunneridae</taxon>
        <taxon>Pentapetalae</taxon>
        <taxon>asterids</taxon>
        <taxon>lamiids</taxon>
        <taxon>Solanales</taxon>
        <taxon>Solanaceae</taxon>
        <taxon>Solanoideae</taxon>
        <taxon>Solaneae</taxon>
        <taxon>Solanum</taxon>
    </lineage>
</organism>
<evidence type="ECO:0000313" key="4">
    <source>
        <dbReference type="Proteomes" id="UP001234989"/>
    </source>
</evidence>
<evidence type="ECO:0000313" key="3">
    <source>
        <dbReference type="EMBL" id="WMV15165.1"/>
    </source>
</evidence>
<dbReference type="SUPFAM" id="SSF53756">
    <property type="entry name" value="UDP-Glycosyltransferase/glycogen phosphorylase"/>
    <property type="match status" value="1"/>
</dbReference>